<sequence>MENTEMNSATKNSVSPGDEPKRDGDERGNQKRERSEEIFENKRMKLSQEGFEVGEKSPKNENPAPLPPPSSPSINDALALTLKQPNEGGDVDENKGNEEEEEAAAIDDDHALRDIEVDAFVMDRNHDDEKPVAFDFDLNELPSEVDKDWW</sequence>
<proteinExistence type="predicted"/>
<evidence type="ECO:0000256" key="1">
    <source>
        <dbReference type="SAM" id="MobiDB-lite"/>
    </source>
</evidence>
<evidence type="ECO:0000313" key="2">
    <source>
        <dbReference type="EMBL" id="MED6196959.1"/>
    </source>
</evidence>
<organism evidence="2 3">
    <name type="scientific">Stylosanthes scabra</name>
    <dbReference type="NCBI Taxonomy" id="79078"/>
    <lineage>
        <taxon>Eukaryota</taxon>
        <taxon>Viridiplantae</taxon>
        <taxon>Streptophyta</taxon>
        <taxon>Embryophyta</taxon>
        <taxon>Tracheophyta</taxon>
        <taxon>Spermatophyta</taxon>
        <taxon>Magnoliopsida</taxon>
        <taxon>eudicotyledons</taxon>
        <taxon>Gunneridae</taxon>
        <taxon>Pentapetalae</taxon>
        <taxon>rosids</taxon>
        <taxon>fabids</taxon>
        <taxon>Fabales</taxon>
        <taxon>Fabaceae</taxon>
        <taxon>Papilionoideae</taxon>
        <taxon>50 kb inversion clade</taxon>
        <taxon>dalbergioids sensu lato</taxon>
        <taxon>Dalbergieae</taxon>
        <taxon>Pterocarpus clade</taxon>
        <taxon>Stylosanthes</taxon>
    </lineage>
</organism>
<dbReference type="Proteomes" id="UP001341840">
    <property type="component" value="Unassembled WGS sequence"/>
</dbReference>
<feature type="region of interest" description="Disordered" evidence="1">
    <location>
        <begin position="1"/>
        <end position="104"/>
    </location>
</feature>
<dbReference type="EMBL" id="JASCZI010211825">
    <property type="protein sequence ID" value="MED6196959.1"/>
    <property type="molecule type" value="Genomic_DNA"/>
</dbReference>
<gene>
    <name evidence="2" type="ORF">PIB30_052205</name>
</gene>
<feature type="compositionally biased region" description="Polar residues" evidence="1">
    <location>
        <begin position="1"/>
        <end position="15"/>
    </location>
</feature>
<comment type="caution">
    <text evidence="2">The sequence shown here is derived from an EMBL/GenBank/DDBJ whole genome shotgun (WGS) entry which is preliminary data.</text>
</comment>
<feature type="compositionally biased region" description="Basic and acidic residues" evidence="1">
    <location>
        <begin position="18"/>
        <end position="43"/>
    </location>
</feature>
<accession>A0ABU6XIN8</accession>
<protein>
    <submittedName>
        <fullName evidence="2">Uncharacterized protein</fullName>
    </submittedName>
</protein>
<keyword evidence="3" id="KW-1185">Reference proteome</keyword>
<evidence type="ECO:0000313" key="3">
    <source>
        <dbReference type="Proteomes" id="UP001341840"/>
    </source>
</evidence>
<name>A0ABU6XIN8_9FABA</name>
<reference evidence="2 3" key="1">
    <citation type="journal article" date="2023" name="Plants (Basel)">
        <title>Bridging the Gap: Combining Genomics and Transcriptomics Approaches to Understand Stylosanthes scabra, an Orphan Legume from the Brazilian Caatinga.</title>
        <authorList>
            <person name="Ferreira-Neto J.R.C."/>
            <person name="da Silva M.D."/>
            <person name="Binneck E."/>
            <person name="de Melo N.F."/>
            <person name="da Silva R.H."/>
            <person name="de Melo A.L.T.M."/>
            <person name="Pandolfi V."/>
            <person name="Bustamante F.O."/>
            <person name="Brasileiro-Vidal A.C."/>
            <person name="Benko-Iseppon A.M."/>
        </authorList>
    </citation>
    <scope>NUCLEOTIDE SEQUENCE [LARGE SCALE GENOMIC DNA]</scope>
    <source>
        <tissue evidence="2">Leaves</tissue>
    </source>
</reference>